<dbReference type="InterPro" id="IPR036388">
    <property type="entry name" value="WH-like_DNA-bd_sf"/>
</dbReference>
<evidence type="ECO:0000256" key="1">
    <source>
        <dbReference type="ARBA" id="ARBA00023015"/>
    </source>
</evidence>
<dbReference type="GO" id="GO:0006950">
    <property type="term" value="P:response to stress"/>
    <property type="evidence" value="ECO:0007669"/>
    <property type="project" value="TreeGrafter"/>
</dbReference>
<dbReference type="PROSITE" id="PS50995">
    <property type="entry name" value="HTH_MARR_2"/>
    <property type="match status" value="1"/>
</dbReference>
<proteinExistence type="predicted"/>
<dbReference type="SUPFAM" id="SSF46785">
    <property type="entry name" value="Winged helix' DNA-binding domain"/>
    <property type="match status" value="1"/>
</dbReference>
<dbReference type="PANTHER" id="PTHR33164:SF64">
    <property type="entry name" value="TRANSCRIPTIONAL REGULATOR SLYA"/>
    <property type="match status" value="1"/>
</dbReference>
<dbReference type="InterPro" id="IPR036390">
    <property type="entry name" value="WH_DNA-bd_sf"/>
</dbReference>
<dbReference type="Proteomes" id="UP000195221">
    <property type="component" value="Unassembled WGS sequence"/>
</dbReference>
<dbReference type="RefSeq" id="WP_306299796.1">
    <property type="nucleotide sequence ID" value="NZ_NBTZ01000053.1"/>
</dbReference>
<evidence type="ECO:0000256" key="3">
    <source>
        <dbReference type="ARBA" id="ARBA00023163"/>
    </source>
</evidence>
<feature type="domain" description="HTH marR-type" evidence="5">
    <location>
        <begin position="1"/>
        <end position="89"/>
    </location>
</feature>
<keyword evidence="2" id="KW-0238">DNA-binding</keyword>
<organism evidence="6 7">
    <name type="scientific">Caballeronia sordidicola</name>
    <name type="common">Burkholderia sordidicola</name>
    <dbReference type="NCBI Taxonomy" id="196367"/>
    <lineage>
        <taxon>Bacteria</taxon>
        <taxon>Pseudomonadati</taxon>
        <taxon>Pseudomonadota</taxon>
        <taxon>Betaproteobacteria</taxon>
        <taxon>Burkholderiales</taxon>
        <taxon>Burkholderiaceae</taxon>
        <taxon>Caballeronia</taxon>
    </lineage>
</organism>
<accession>A0A242MUU3</accession>
<dbReference type="SMART" id="SM00347">
    <property type="entry name" value="HTH_MARR"/>
    <property type="match status" value="1"/>
</dbReference>
<dbReference type="GO" id="GO:0003677">
    <property type="term" value="F:DNA binding"/>
    <property type="evidence" value="ECO:0007669"/>
    <property type="project" value="UniProtKB-KW"/>
</dbReference>
<dbReference type="AlphaFoldDB" id="A0A242MUU3"/>
<dbReference type="InterPro" id="IPR039422">
    <property type="entry name" value="MarR/SlyA-like"/>
</dbReference>
<evidence type="ECO:0000313" key="6">
    <source>
        <dbReference type="EMBL" id="OTP75093.1"/>
    </source>
</evidence>
<feature type="region of interest" description="Disordered" evidence="4">
    <location>
        <begin position="91"/>
        <end position="119"/>
    </location>
</feature>
<evidence type="ECO:0000256" key="2">
    <source>
        <dbReference type="ARBA" id="ARBA00023125"/>
    </source>
</evidence>
<sequence>MRQTTLAEHVGIEGASLVRLLDQLCDAGLVRRVSDPEDKRAKIVSLTDRGRTAAVEMEQRIIALHSRMLGDVSASEFETTLRVLTAFSATDQSEDDMSDELRLAGGSLQEGSAGPFNGS</sequence>
<dbReference type="EMBL" id="NBTZ01000053">
    <property type="protein sequence ID" value="OTP75093.1"/>
    <property type="molecule type" value="Genomic_DNA"/>
</dbReference>
<dbReference type="GO" id="GO:0003700">
    <property type="term" value="F:DNA-binding transcription factor activity"/>
    <property type="evidence" value="ECO:0007669"/>
    <property type="project" value="InterPro"/>
</dbReference>
<dbReference type="PRINTS" id="PR00598">
    <property type="entry name" value="HTHMARR"/>
</dbReference>
<dbReference type="Gene3D" id="1.10.10.10">
    <property type="entry name" value="Winged helix-like DNA-binding domain superfamily/Winged helix DNA-binding domain"/>
    <property type="match status" value="1"/>
</dbReference>
<dbReference type="Pfam" id="PF01047">
    <property type="entry name" value="MarR"/>
    <property type="match status" value="1"/>
</dbReference>
<evidence type="ECO:0000313" key="7">
    <source>
        <dbReference type="Proteomes" id="UP000195221"/>
    </source>
</evidence>
<keyword evidence="1" id="KW-0805">Transcription regulation</keyword>
<reference evidence="6 7" key="1">
    <citation type="submission" date="2017-03" db="EMBL/GenBank/DDBJ databases">
        <title>Genome analysis of strain PAMC 26577.</title>
        <authorList>
            <person name="Oh H.-M."/>
            <person name="Yang J.-A."/>
        </authorList>
    </citation>
    <scope>NUCLEOTIDE SEQUENCE [LARGE SCALE GENOMIC DNA]</scope>
    <source>
        <strain evidence="6 7">PAMC 26577</strain>
    </source>
</reference>
<protein>
    <submittedName>
        <fullName evidence="6">Transcriptional regulator, MarR family</fullName>
    </submittedName>
</protein>
<comment type="caution">
    <text evidence="6">The sequence shown here is derived from an EMBL/GenBank/DDBJ whole genome shotgun (WGS) entry which is preliminary data.</text>
</comment>
<dbReference type="InterPro" id="IPR000835">
    <property type="entry name" value="HTH_MarR-typ"/>
</dbReference>
<evidence type="ECO:0000256" key="4">
    <source>
        <dbReference type="SAM" id="MobiDB-lite"/>
    </source>
</evidence>
<name>A0A242MUU3_CABSO</name>
<keyword evidence="3" id="KW-0804">Transcription</keyword>
<dbReference type="PANTHER" id="PTHR33164">
    <property type="entry name" value="TRANSCRIPTIONAL REGULATOR, MARR FAMILY"/>
    <property type="match status" value="1"/>
</dbReference>
<evidence type="ECO:0000259" key="5">
    <source>
        <dbReference type="PROSITE" id="PS50995"/>
    </source>
</evidence>
<gene>
    <name evidence="6" type="ORF">PAMC26577_14025</name>
</gene>